<keyword evidence="3" id="KW-1185">Reference proteome</keyword>
<evidence type="ECO:0000313" key="3">
    <source>
        <dbReference type="Proteomes" id="UP000192257"/>
    </source>
</evidence>
<organism evidence="2 3">
    <name type="scientific">Trypanosoma theileri</name>
    <dbReference type="NCBI Taxonomy" id="67003"/>
    <lineage>
        <taxon>Eukaryota</taxon>
        <taxon>Discoba</taxon>
        <taxon>Euglenozoa</taxon>
        <taxon>Kinetoplastea</taxon>
        <taxon>Metakinetoplastina</taxon>
        <taxon>Trypanosomatida</taxon>
        <taxon>Trypanosomatidae</taxon>
        <taxon>Trypanosoma</taxon>
    </lineage>
</organism>
<dbReference type="RefSeq" id="XP_028879556.1">
    <property type="nucleotide sequence ID" value="XM_029029000.1"/>
</dbReference>
<reference evidence="2 3" key="1">
    <citation type="submission" date="2017-03" db="EMBL/GenBank/DDBJ databases">
        <title>An alternative strategy for trypanosome survival in the mammalian bloodstream revealed through genome and transcriptome analysis of the ubiquitous bovine parasite Trypanosoma (Megatrypanum) theileri.</title>
        <authorList>
            <person name="Kelly S."/>
            <person name="Ivens A."/>
            <person name="Mott A."/>
            <person name="O'Neill E."/>
            <person name="Emms D."/>
            <person name="Macleod O."/>
            <person name="Voorheis P."/>
            <person name="Matthews J."/>
            <person name="Matthews K."/>
            <person name="Carrington M."/>
        </authorList>
    </citation>
    <scope>NUCLEOTIDE SEQUENCE [LARGE SCALE GENOMIC DNA]</scope>
    <source>
        <strain evidence="2">Edinburgh</strain>
    </source>
</reference>
<feature type="compositionally biased region" description="Polar residues" evidence="1">
    <location>
        <begin position="13"/>
        <end position="25"/>
    </location>
</feature>
<comment type="caution">
    <text evidence="2">The sequence shown here is derived from an EMBL/GenBank/DDBJ whole genome shotgun (WGS) entry which is preliminary data.</text>
</comment>
<dbReference type="Proteomes" id="UP000192257">
    <property type="component" value="Unassembled WGS sequence"/>
</dbReference>
<protein>
    <submittedName>
        <fullName evidence="2">Uncharacterized protein</fullName>
    </submittedName>
</protein>
<evidence type="ECO:0000313" key="2">
    <source>
        <dbReference type="EMBL" id="ORC85490.1"/>
    </source>
</evidence>
<feature type="region of interest" description="Disordered" evidence="1">
    <location>
        <begin position="1"/>
        <end position="33"/>
    </location>
</feature>
<evidence type="ECO:0000256" key="1">
    <source>
        <dbReference type="SAM" id="MobiDB-lite"/>
    </source>
</evidence>
<dbReference type="VEuPathDB" id="TriTrypDB:TM35_000341020"/>
<dbReference type="GeneID" id="39988780"/>
<proteinExistence type="predicted"/>
<dbReference type="AlphaFoldDB" id="A0A1X0NMX0"/>
<gene>
    <name evidence="2" type="ORF">TM35_000341020</name>
</gene>
<feature type="compositionally biased region" description="Basic and acidic residues" evidence="1">
    <location>
        <begin position="1"/>
        <end position="10"/>
    </location>
</feature>
<sequence length="113" mass="12367">MSIVGEKEMPRTSPGTFSAPFQNARRNGKGWGRKGTAPLFFFFLRRCFSIGPGVRRDARISARRAPGEPPLGPFGVANGRRPSTPGGPPTGKNRRGLDWAGTPGRRRAHKKRL</sequence>
<feature type="region of interest" description="Disordered" evidence="1">
    <location>
        <begin position="61"/>
        <end position="113"/>
    </location>
</feature>
<dbReference type="EMBL" id="NBCO01000034">
    <property type="protein sequence ID" value="ORC85490.1"/>
    <property type="molecule type" value="Genomic_DNA"/>
</dbReference>
<accession>A0A1X0NMX0</accession>
<feature type="compositionally biased region" description="Basic residues" evidence="1">
    <location>
        <begin position="104"/>
        <end position="113"/>
    </location>
</feature>
<name>A0A1X0NMX0_9TRYP</name>